<dbReference type="Gene3D" id="3.30.530.20">
    <property type="match status" value="1"/>
</dbReference>
<reference evidence="2" key="1">
    <citation type="journal article" date="2019" name="Int. J. Syst. Evol. Microbiol.">
        <title>The Global Catalogue of Microorganisms (GCM) 10K type strain sequencing project: providing services to taxonomists for standard genome sequencing and annotation.</title>
        <authorList>
            <consortium name="The Broad Institute Genomics Platform"/>
            <consortium name="The Broad Institute Genome Sequencing Center for Infectious Disease"/>
            <person name="Wu L."/>
            <person name="Ma J."/>
        </authorList>
    </citation>
    <scope>NUCLEOTIDE SEQUENCE [LARGE SCALE GENOMIC DNA]</scope>
    <source>
        <strain evidence="2">CGMCC 4.7641</strain>
    </source>
</reference>
<dbReference type="InterPro" id="IPR019587">
    <property type="entry name" value="Polyketide_cyclase/dehydratase"/>
</dbReference>
<gene>
    <name evidence="1" type="ORF">ACFSVL_39830</name>
</gene>
<comment type="caution">
    <text evidence="1">The sequence shown here is derived from an EMBL/GenBank/DDBJ whole genome shotgun (WGS) entry which is preliminary data.</text>
</comment>
<dbReference type="RefSeq" id="WP_378312223.1">
    <property type="nucleotide sequence ID" value="NZ_JBHUKS010000033.1"/>
</dbReference>
<sequence length="150" mass="16098">MTWDKTSVRTLPVEPAALWDVLADVGNWPRWDPDVARVELHGPIAAGSTGFIHPSGGFRGRVHGKIAQDFTFTAWRPGHEVGLCQPVPLGQMNLGLRVAAVPGGAELTQHIVIDGPLRMMMVRIIGGDIVANFDRKCAALTRLATAAKAS</sequence>
<dbReference type="InterPro" id="IPR023393">
    <property type="entry name" value="START-like_dom_sf"/>
</dbReference>
<protein>
    <submittedName>
        <fullName evidence="1">SRPBCC family protein</fullName>
    </submittedName>
</protein>
<dbReference type="Pfam" id="PF10604">
    <property type="entry name" value="Polyketide_cyc2"/>
    <property type="match status" value="1"/>
</dbReference>
<dbReference type="Proteomes" id="UP001597483">
    <property type="component" value="Unassembled WGS sequence"/>
</dbReference>
<accession>A0ABW5HJZ2</accession>
<dbReference type="EMBL" id="JBHUKS010000033">
    <property type="protein sequence ID" value="MFD2473606.1"/>
    <property type="molecule type" value="Genomic_DNA"/>
</dbReference>
<evidence type="ECO:0000313" key="1">
    <source>
        <dbReference type="EMBL" id="MFD2473606.1"/>
    </source>
</evidence>
<proteinExistence type="predicted"/>
<evidence type="ECO:0000313" key="2">
    <source>
        <dbReference type="Proteomes" id="UP001597483"/>
    </source>
</evidence>
<name>A0ABW5HJZ2_9PSEU</name>
<keyword evidence="2" id="KW-1185">Reference proteome</keyword>
<dbReference type="SUPFAM" id="SSF55961">
    <property type="entry name" value="Bet v1-like"/>
    <property type="match status" value="1"/>
</dbReference>
<organism evidence="1 2">
    <name type="scientific">Amycolatopsis silviterrae</name>
    <dbReference type="NCBI Taxonomy" id="1656914"/>
    <lineage>
        <taxon>Bacteria</taxon>
        <taxon>Bacillati</taxon>
        <taxon>Actinomycetota</taxon>
        <taxon>Actinomycetes</taxon>
        <taxon>Pseudonocardiales</taxon>
        <taxon>Pseudonocardiaceae</taxon>
        <taxon>Amycolatopsis</taxon>
    </lineage>
</organism>